<dbReference type="InterPro" id="IPR052933">
    <property type="entry name" value="DNA_Protect_Modify"/>
</dbReference>
<dbReference type="InterPro" id="IPR048375">
    <property type="entry name" value="YtxK-like_N"/>
</dbReference>
<dbReference type="RefSeq" id="WP_263073450.1">
    <property type="nucleotide sequence ID" value="NZ_JAOUSF010000003.1"/>
</dbReference>
<dbReference type="GO" id="GO:0003677">
    <property type="term" value="F:DNA binding"/>
    <property type="evidence" value="ECO:0007669"/>
    <property type="project" value="InterPro"/>
</dbReference>
<dbReference type="GO" id="GO:0008170">
    <property type="term" value="F:N-methyltransferase activity"/>
    <property type="evidence" value="ECO:0007669"/>
    <property type="project" value="InterPro"/>
</dbReference>
<dbReference type="CDD" id="cd02440">
    <property type="entry name" value="AdoMet_MTases"/>
    <property type="match status" value="1"/>
</dbReference>
<dbReference type="PIRSF" id="PIRSF026567">
    <property type="entry name" value="Adenine_mtase_bact_prd"/>
    <property type="match status" value="1"/>
</dbReference>
<feature type="domain" description="YtxK-like N-terminal helical" evidence="2">
    <location>
        <begin position="7"/>
        <end position="87"/>
    </location>
</feature>
<dbReference type="InterPro" id="IPR016843">
    <property type="entry name" value="S-AdoMet-dep_Ade-MeTrfase_prd"/>
</dbReference>
<dbReference type="Gene3D" id="3.40.50.150">
    <property type="entry name" value="Vaccinia Virus protein VP39"/>
    <property type="match status" value="1"/>
</dbReference>
<dbReference type="AlphaFoldDB" id="A0AAE3ITA6"/>
<dbReference type="Gene3D" id="1.10.150.470">
    <property type="match status" value="1"/>
</dbReference>
<dbReference type="Proteomes" id="UP001209318">
    <property type="component" value="Unassembled WGS sequence"/>
</dbReference>
<dbReference type="Pfam" id="PF02384">
    <property type="entry name" value="N6_Mtase"/>
    <property type="match status" value="1"/>
</dbReference>
<evidence type="ECO:0000259" key="2">
    <source>
        <dbReference type="Pfam" id="PF21106"/>
    </source>
</evidence>
<gene>
    <name evidence="3" type="ORF">OEV98_11620</name>
</gene>
<accession>A0AAE3ITA6</accession>
<keyword evidence="3" id="KW-0489">Methyltransferase</keyword>
<dbReference type="SUPFAM" id="SSF53335">
    <property type="entry name" value="S-adenosyl-L-methionine-dependent methyltransferases"/>
    <property type="match status" value="1"/>
</dbReference>
<name>A0AAE3ITA6_9BACI</name>
<keyword evidence="4" id="KW-1185">Reference proteome</keyword>
<dbReference type="PANTHER" id="PTHR41313:SF1">
    <property type="entry name" value="DNA METHYLASE ADENINE-SPECIFIC DOMAIN-CONTAINING PROTEIN"/>
    <property type="match status" value="1"/>
</dbReference>
<dbReference type="EMBL" id="JAOUSF010000003">
    <property type="protein sequence ID" value="MCU9614210.1"/>
    <property type="molecule type" value="Genomic_DNA"/>
</dbReference>
<organism evidence="3 4">
    <name type="scientific">Perspicuibacillus lycopersici</name>
    <dbReference type="NCBI Taxonomy" id="1325689"/>
    <lineage>
        <taxon>Bacteria</taxon>
        <taxon>Bacillati</taxon>
        <taxon>Bacillota</taxon>
        <taxon>Bacilli</taxon>
        <taxon>Bacillales</taxon>
        <taxon>Bacillaceae</taxon>
        <taxon>Perspicuibacillus</taxon>
    </lineage>
</organism>
<proteinExistence type="predicted"/>
<keyword evidence="3" id="KW-0808">Transferase</keyword>
<dbReference type="PRINTS" id="PR00507">
    <property type="entry name" value="N12N6MTFRASE"/>
</dbReference>
<feature type="domain" description="DNA methylase adenine-specific" evidence="1">
    <location>
        <begin position="107"/>
        <end position="312"/>
    </location>
</feature>
<evidence type="ECO:0000259" key="1">
    <source>
        <dbReference type="Pfam" id="PF02384"/>
    </source>
</evidence>
<sequence length="329" mass="37196">MNATPVELLFKAIDESATILKQELDISYLEALADSGENIFQDEVVEAVHVSELAKKKLNKLYYEINKMAFSREDMRKAFQLACLKGMRENVQPNHQMTPDTIGIFLSYLIGKFMENTSAFTLLDPAIGTGNLVTTVLNHLEHSAIETFGVDVDDLLLKLCYVSANLQEHSLHLFNQDSLEHLLVDPVDVVICDLPVGYYPNDVRANDYELKAETGHSYAHHLFIEQSYRHTKDGGYLFFIIPNGLFESPEAPKLHSFIKDNLDIQALIQLPESMFKNKNASKSIFVLQKKKDGVKPPKEVLLANLPSLSNKQAMQSIISKIDLWIKENK</sequence>
<dbReference type="GO" id="GO:0032259">
    <property type="term" value="P:methylation"/>
    <property type="evidence" value="ECO:0007669"/>
    <property type="project" value="UniProtKB-KW"/>
</dbReference>
<reference evidence="3" key="1">
    <citation type="submission" date="2022-10" db="EMBL/GenBank/DDBJ databases">
        <title>Description of Fervidibacillus gen. nov. in the family Fervidibacillaceae fam. nov. with two species, Fervidibacillus albus sp. nov., and Fervidibacillus halotolerans sp. nov., isolated from tidal flat sediments.</title>
        <authorList>
            <person name="Kwon K.K."/>
            <person name="Yang S.-H."/>
        </authorList>
    </citation>
    <scope>NUCLEOTIDE SEQUENCE</scope>
    <source>
        <strain evidence="3">JCM 19140</strain>
    </source>
</reference>
<evidence type="ECO:0000313" key="3">
    <source>
        <dbReference type="EMBL" id="MCU9614210.1"/>
    </source>
</evidence>
<dbReference type="PANTHER" id="PTHR41313">
    <property type="entry name" value="ADENINE-SPECIFIC METHYLTRANSFERASE"/>
    <property type="match status" value="1"/>
</dbReference>
<comment type="caution">
    <text evidence="3">The sequence shown here is derived from an EMBL/GenBank/DDBJ whole genome shotgun (WGS) entry which is preliminary data.</text>
</comment>
<protein>
    <submittedName>
        <fullName evidence="3">Class I SAM-dependent methyltransferase</fullName>
    </submittedName>
</protein>
<dbReference type="InterPro" id="IPR003356">
    <property type="entry name" value="DNA_methylase_A-5"/>
</dbReference>
<dbReference type="Pfam" id="PF21106">
    <property type="entry name" value="YtxK_like"/>
    <property type="match status" value="1"/>
</dbReference>
<dbReference type="InterPro" id="IPR029063">
    <property type="entry name" value="SAM-dependent_MTases_sf"/>
</dbReference>
<evidence type="ECO:0000313" key="4">
    <source>
        <dbReference type="Proteomes" id="UP001209318"/>
    </source>
</evidence>